<evidence type="ECO:0000313" key="3">
    <source>
        <dbReference type="Proteomes" id="UP000766486"/>
    </source>
</evidence>
<evidence type="ECO:0000256" key="1">
    <source>
        <dbReference type="SAM" id="SignalP"/>
    </source>
</evidence>
<feature type="chain" id="PRO_5046015370" description="Pectate lyase" evidence="1">
    <location>
        <begin position="18"/>
        <end position="91"/>
    </location>
</feature>
<proteinExistence type="predicted"/>
<sequence length="91" mass="9670">MKPAAVIVAVFAASVAAVPVGHQLEKRQTVNLFSIIENLLHIKTCTGQKFGDCPSKPSYVRKRGSTPSKAIINEGGIVSVDTNLLMGAQHL</sequence>
<dbReference type="Proteomes" id="UP000766486">
    <property type="component" value="Unassembled WGS sequence"/>
</dbReference>
<keyword evidence="1" id="KW-0732">Signal</keyword>
<comment type="caution">
    <text evidence="2">The sequence shown here is derived from an EMBL/GenBank/DDBJ whole genome shotgun (WGS) entry which is preliminary data.</text>
</comment>
<keyword evidence="3" id="KW-1185">Reference proteome</keyword>
<evidence type="ECO:0008006" key="4">
    <source>
        <dbReference type="Google" id="ProtNLM"/>
    </source>
</evidence>
<accession>A0ABY6TW50</accession>
<gene>
    <name evidence="2" type="ORF">CLO192961_LOCUS98156</name>
</gene>
<protein>
    <recommendedName>
        <fullName evidence="4">Pectate lyase</fullName>
    </recommendedName>
</protein>
<dbReference type="EMBL" id="CABFNS010000698">
    <property type="protein sequence ID" value="VUC22900.1"/>
    <property type="molecule type" value="Genomic_DNA"/>
</dbReference>
<name>A0ABY6TW50_BIOOC</name>
<reference evidence="2 3" key="1">
    <citation type="submission" date="2019-06" db="EMBL/GenBank/DDBJ databases">
        <authorList>
            <person name="Broberg M."/>
        </authorList>
    </citation>
    <scope>NUCLEOTIDE SEQUENCE [LARGE SCALE GENOMIC DNA]</scope>
</reference>
<feature type="signal peptide" evidence="1">
    <location>
        <begin position="1"/>
        <end position="17"/>
    </location>
</feature>
<organism evidence="2 3">
    <name type="scientific">Bionectria ochroleuca</name>
    <name type="common">Gliocladium roseum</name>
    <dbReference type="NCBI Taxonomy" id="29856"/>
    <lineage>
        <taxon>Eukaryota</taxon>
        <taxon>Fungi</taxon>
        <taxon>Dikarya</taxon>
        <taxon>Ascomycota</taxon>
        <taxon>Pezizomycotina</taxon>
        <taxon>Sordariomycetes</taxon>
        <taxon>Hypocreomycetidae</taxon>
        <taxon>Hypocreales</taxon>
        <taxon>Bionectriaceae</taxon>
        <taxon>Clonostachys</taxon>
    </lineage>
</organism>
<evidence type="ECO:0000313" key="2">
    <source>
        <dbReference type="EMBL" id="VUC22900.1"/>
    </source>
</evidence>